<dbReference type="AlphaFoldDB" id="A0A314LDJ1"/>
<keyword evidence="2" id="KW-1185">Reference proteome</keyword>
<dbReference type="Gramene" id="OIT39718">
    <property type="protein sequence ID" value="OIT39718"/>
    <property type="gene ID" value="A4A49_12030"/>
</dbReference>
<reference evidence="1" key="1">
    <citation type="submission" date="2016-11" db="EMBL/GenBank/DDBJ databases">
        <title>The genome of Nicotiana attenuata.</title>
        <authorList>
            <person name="Xu S."/>
            <person name="Brockmoeller T."/>
            <person name="Gaquerel E."/>
            <person name="Navarro A."/>
            <person name="Kuhl H."/>
            <person name="Gase K."/>
            <person name="Ling Z."/>
            <person name="Zhou W."/>
            <person name="Kreitzer C."/>
            <person name="Stanke M."/>
            <person name="Tang H."/>
            <person name="Lyons E."/>
            <person name="Pandey P."/>
            <person name="Pandey S.P."/>
            <person name="Timmermann B."/>
            <person name="Baldwin I.T."/>
        </authorList>
    </citation>
    <scope>NUCLEOTIDE SEQUENCE [LARGE SCALE GENOMIC DNA]</scope>
    <source>
        <strain evidence="1">UT</strain>
    </source>
</reference>
<comment type="caution">
    <text evidence="1">The sequence shown here is derived from an EMBL/GenBank/DDBJ whole genome shotgun (WGS) entry which is preliminary data.</text>
</comment>
<protein>
    <submittedName>
        <fullName evidence="1">Uncharacterized protein</fullName>
    </submittedName>
</protein>
<evidence type="ECO:0000313" key="2">
    <source>
        <dbReference type="Proteomes" id="UP000187609"/>
    </source>
</evidence>
<proteinExistence type="predicted"/>
<evidence type="ECO:0000313" key="1">
    <source>
        <dbReference type="EMBL" id="OIT39718.1"/>
    </source>
</evidence>
<sequence>MVNDDKVAGENEEKLAGQLVNNPGKAGTVSLIAGVRSVATDTVEALLEDLVLKGLGNFLMAKGRKRNNKVHKQQLKVLLLIREDKQLIVESPVVLSLLVLFHEHSASGIAVAMTDVSQALEGEEKEAGVDKSPATLADLVEKPAAMLAIAVQAGQLLSPAKTGRVFDGKAVTAHLETADTQNSDVQAMQKSNGRDWTAVNRSPNKQNFPVSKNQFASKNVSVSNSFDVLLNKLCWVMLRRMYSRLVMIWP</sequence>
<name>A0A314LDJ1_NICAT</name>
<dbReference type="EMBL" id="MJEQ01000084">
    <property type="protein sequence ID" value="OIT39718.1"/>
    <property type="molecule type" value="Genomic_DNA"/>
</dbReference>
<gene>
    <name evidence="1" type="ORF">A4A49_12030</name>
</gene>
<accession>A0A314LDJ1</accession>
<organism evidence="1 2">
    <name type="scientific">Nicotiana attenuata</name>
    <name type="common">Coyote tobacco</name>
    <dbReference type="NCBI Taxonomy" id="49451"/>
    <lineage>
        <taxon>Eukaryota</taxon>
        <taxon>Viridiplantae</taxon>
        <taxon>Streptophyta</taxon>
        <taxon>Embryophyta</taxon>
        <taxon>Tracheophyta</taxon>
        <taxon>Spermatophyta</taxon>
        <taxon>Magnoliopsida</taxon>
        <taxon>eudicotyledons</taxon>
        <taxon>Gunneridae</taxon>
        <taxon>Pentapetalae</taxon>
        <taxon>asterids</taxon>
        <taxon>lamiids</taxon>
        <taxon>Solanales</taxon>
        <taxon>Solanaceae</taxon>
        <taxon>Nicotianoideae</taxon>
        <taxon>Nicotianeae</taxon>
        <taxon>Nicotiana</taxon>
    </lineage>
</organism>
<dbReference type="Proteomes" id="UP000187609">
    <property type="component" value="Unassembled WGS sequence"/>
</dbReference>